<evidence type="ECO:0008006" key="3">
    <source>
        <dbReference type="Google" id="ProtNLM"/>
    </source>
</evidence>
<dbReference type="HOGENOM" id="CLU_057493_1_0_7"/>
<sequence>MADPIYLIHADGRSVRLEPSSYDSEDEFQGLLEHHPELLAGEQIDRDDARRWLLVGREIGLAESEDGDQRWLLDHLFVDQDAIPTLVEVKRQSDPRLRREVVGQVLDYASHARFWTTSFLEARFQATCAKLKRDPSESLKEFLAAGNVAPEAFWPKVQEHLRSGDMRLIFLADSVPRELQQIVEFLNEGMTRTEVLAIEVIRYAGPGYTTHIPRVFGLTSEALELKSGSKPPPKAWDEALFFDAASSLPAASVAAVRAVYDAAKDAGHTVRWGRGATTGSFNIVLPSPCGRAMLTVLTDGKLWLNILWMYGSPLADKAQSLLRGLAKRLSVPDQFAKQPGVDVDTWGPKVADVIEALRAVRPEQPNP</sequence>
<dbReference type="OrthoDB" id="506280at2"/>
<dbReference type="AlphaFoldDB" id="Q2IGD3"/>
<dbReference type="STRING" id="290397.Adeh_3875"/>
<dbReference type="GO" id="GO:0003676">
    <property type="term" value="F:nucleic acid binding"/>
    <property type="evidence" value="ECO:0007669"/>
    <property type="project" value="InterPro"/>
</dbReference>
<dbReference type="eggNOG" id="COG1508">
    <property type="taxonomic scope" value="Bacteria"/>
</dbReference>
<dbReference type="Proteomes" id="UP000001935">
    <property type="component" value="Chromosome"/>
</dbReference>
<organism evidence="1 2">
    <name type="scientific">Anaeromyxobacter dehalogenans (strain 2CP-C)</name>
    <dbReference type="NCBI Taxonomy" id="290397"/>
    <lineage>
        <taxon>Bacteria</taxon>
        <taxon>Pseudomonadati</taxon>
        <taxon>Myxococcota</taxon>
        <taxon>Myxococcia</taxon>
        <taxon>Myxococcales</taxon>
        <taxon>Cystobacterineae</taxon>
        <taxon>Anaeromyxobacteraceae</taxon>
        <taxon>Anaeromyxobacter</taxon>
    </lineage>
</organism>
<protein>
    <recommendedName>
        <fullName evidence="3">DUF4268 domain-containing protein</fullName>
    </recommendedName>
</protein>
<dbReference type="KEGG" id="ade:Adeh_3875"/>
<accession>Q2IGD3</accession>
<reference evidence="1" key="1">
    <citation type="submission" date="2006-01" db="EMBL/GenBank/DDBJ databases">
        <title>Complete sequence of Anaeromyxobacter dehalogenans 2CP-C.</title>
        <authorList>
            <consortium name="US DOE Joint Genome Institute"/>
            <person name="Copeland A."/>
            <person name="Lucas S."/>
            <person name="Lapidus A."/>
            <person name="Barry K."/>
            <person name="Detter J.C."/>
            <person name="Glavina T."/>
            <person name="Hammon N."/>
            <person name="Israni S."/>
            <person name="Pitluck S."/>
            <person name="Brettin T."/>
            <person name="Bruce D."/>
            <person name="Han C."/>
            <person name="Tapia R."/>
            <person name="Gilna P."/>
            <person name="Kiss H."/>
            <person name="Schmutz J."/>
            <person name="Larimer F."/>
            <person name="Land M."/>
            <person name="Kyrpides N."/>
            <person name="Anderson I."/>
            <person name="Sanford R.A."/>
            <person name="Ritalahti K.M."/>
            <person name="Thomas H.S."/>
            <person name="Kirby J.R."/>
            <person name="Zhulin I.B."/>
            <person name="Loeffler F.E."/>
            <person name="Richardson P."/>
        </authorList>
    </citation>
    <scope>NUCLEOTIDE SEQUENCE</scope>
    <source>
        <strain evidence="1">2CP-C</strain>
    </source>
</reference>
<evidence type="ECO:0000313" key="1">
    <source>
        <dbReference type="EMBL" id="ABC83640.1"/>
    </source>
</evidence>
<dbReference type="Gene3D" id="3.40.1350.10">
    <property type="match status" value="1"/>
</dbReference>
<dbReference type="RefSeq" id="WP_011422922.1">
    <property type="nucleotide sequence ID" value="NC_007760.1"/>
</dbReference>
<dbReference type="EMBL" id="CP000251">
    <property type="protein sequence ID" value="ABC83640.1"/>
    <property type="molecule type" value="Genomic_DNA"/>
</dbReference>
<evidence type="ECO:0000313" key="2">
    <source>
        <dbReference type="Proteomes" id="UP000001935"/>
    </source>
</evidence>
<proteinExistence type="predicted"/>
<name>Q2IGD3_ANADE</name>
<gene>
    <name evidence="1" type="ordered locus">Adeh_3875</name>
</gene>
<dbReference type="InterPro" id="IPR011856">
    <property type="entry name" value="tRNA_endonuc-like_dom_sf"/>
</dbReference>